<evidence type="ECO:0000256" key="1">
    <source>
        <dbReference type="ARBA" id="ARBA00004167"/>
    </source>
</evidence>
<feature type="domain" description="FAM234A/B beta-propeller" evidence="5">
    <location>
        <begin position="1"/>
        <end position="257"/>
    </location>
</feature>
<dbReference type="InterPro" id="IPR045232">
    <property type="entry name" value="FAM234"/>
</dbReference>
<organism evidence="6 7">
    <name type="scientific">Sinanodonta woodiana</name>
    <name type="common">Chinese pond mussel</name>
    <name type="synonym">Anodonta woodiana</name>
    <dbReference type="NCBI Taxonomy" id="1069815"/>
    <lineage>
        <taxon>Eukaryota</taxon>
        <taxon>Metazoa</taxon>
        <taxon>Spiralia</taxon>
        <taxon>Lophotrochozoa</taxon>
        <taxon>Mollusca</taxon>
        <taxon>Bivalvia</taxon>
        <taxon>Autobranchia</taxon>
        <taxon>Heteroconchia</taxon>
        <taxon>Palaeoheterodonta</taxon>
        <taxon>Unionida</taxon>
        <taxon>Unionoidea</taxon>
        <taxon>Unionidae</taxon>
        <taxon>Unioninae</taxon>
        <taxon>Sinanodonta</taxon>
    </lineage>
</organism>
<keyword evidence="7" id="KW-1185">Reference proteome</keyword>
<sequence>MDEDGVNDIVIAHGGDPTIKAEIHTRHSGWLMMISGATGKIIGRHLEMPEDKETYMSPVIHQRMDGSQYILYGSGGETVGGLVLAISIPDFYRYVTDKHQNHPVPNVKGHYTPWGSKEPSRNGEIEIFRSAEKGNMVPPVLVDVNKDGVRDILISCFDGTMELLNGETLEPMWSLKFKDRESYSTPAPGYFNEDDTIDFMVHWSKGAWPMYNFTDNIIIDGRDGTVLWNFTTNMYDVTSDLVARTTARSRDVFLFRAQGRNGYDPRNTGAVHGASGIQRIINKRATEDGKTYLEDVLIDENNINDEGVLLPESHFRLNKKTATLAEKGYIECELDQTVFLAEFFALDRTVMKAPIKLWEQGAEKYYYKLTADDRKLVEEVAKKYGINHTMSQSETPWRGKRTADDDSLCIIIQPDDRTTGAVGDVDGDGIPDAIVNLVSYGILRDEKARFVKMKFNVDIFKINLESAIQTELYTPINVTIHDKMKYLQNENRITTLKFLPNDRQTWGGYMGTKCDSVYYD</sequence>
<evidence type="ECO:0000256" key="3">
    <source>
        <dbReference type="ARBA" id="ARBA00022989"/>
    </source>
</evidence>
<comment type="subcellular location">
    <subcellularLocation>
        <location evidence="1">Membrane</location>
        <topology evidence="1">Single-pass membrane protein</topology>
    </subcellularLocation>
</comment>
<dbReference type="Proteomes" id="UP001634394">
    <property type="component" value="Unassembled WGS sequence"/>
</dbReference>
<name>A0ABD3TZH6_SINWO</name>
<dbReference type="PANTHER" id="PTHR21419:SF30">
    <property type="entry name" value="IG-LIKE DOMAIN-CONTAINING PROTEIN"/>
    <property type="match status" value="1"/>
</dbReference>
<protein>
    <recommendedName>
        <fullName evidence="5">FAM234A/B beta-propeller domain-containing protein</fullName>
    </recommendedName>
</protein>
<keyword evidence="4" id="KW-0472">Membrane</keyword>
<evidence type="ECO:0000259" key="5">
    <source>
        <dbReference type="Pfam" id="PF23727"/>
    </source>
</evidence>
<dbReference type="PANTHER" id="PTHR21419">
    <property type="match status" value="1"/>
</dbReference>
<reference evidence="6 7" key="1">
    <citation type="submission" date="2024-11" db="EMBL/GenBank/DDBJ databases">
        <title>Chromosome-level genome assembly of the freshwater bivalve Anodonta woodiana.</title>
        <authorList>
            <person name="Chen X."/>
        </authorList>
    </citation>
    <scope>NUCLEOTIDE SEQUENCE [LARGE SCALE GENOMIC DNA]</scope>
    <source>
        <strain evidence="6">MN2024</strain>
        <tissue evidence="6">Gills</tissue>
    </source>
</reference>
<keyword evidence="2" id="KW-0812">Transmembrane</keyword>
<keyword evidence="3" id="KW-1133">Transmembrane helix</keyword>
<dbReference type="GO" id="GO:0016020">
    <property type="term" value="C:membrane"/>
    <property type="evidence" value="ECO:0007669"/>
    <property type="project" value="UniProtKB-SubCell"/>
</dbReference>
<evidence type="ECO:0000313" key="7">
    <source>
        <dbReference type="Proteomes" id="UP001634394"/>
    </source>
</evidence>
<dbReference type="Pfam" id="PF23727">
    <property type="entry name" value="Beta-prop_FAM234A_B"/>
    <property type="match status" value="1"/>
</dbReference>
<evidence type="ECO:0000256" key="2">
    <source>
        <dbReference type="ARBA" id="ARBA00022692"/>
    </source>
</evidence>
<dbReference type="EMBL" id="JBJQND010000017">
    <property type="protein sequence ID" value="KAL3842081.1"/>
    <property type="molecule type" value="Genomic_DNA"/>
</dbReference>
<evidence type="ECO:0000256" key="4">
    <source>
        <dbReference type="ARBA" id="ARBA00023136"/>
    </source>
</evidence>
<dbReference type="SUPFAM" id="SSF69318">
    <property type="entry name" value="Integrin alpha N-terminal domain"/>
    <property type="match status" value="1"/>
</dbReference>
<proteinExistence type="predicted"/>
<dbReference type="InterPro" id="IPR055409">
    <property type="entry name" value="Beta-prop_FAM234A_B"/>
</dbReference>
<dbReference type="AlphaFoldDB" id="A0ABD3TZH6"/>
<evidence type="ECO:0000313" key="6">
    <source>
        <dbReference type="EMBL" id="KAL3842081.1"/>
    </source>
</evidence>
<dbReference type="InterPro" id="IPR028994">
    <property type="entry name" value="Integrin_alpha_N"/>
</dbReference>
<gene>
    <name evidence="6" type="ORF">ACJMK2_020146</name>
</gene>
<accession>A0ABD3TZH6</accession>
<comment type="caution">
    <text evidence="6">The sequence shown here is derived from an EMBL/GenBank/DDBJ whole genome shotgun (WGS) entry which is preliminary data.</text>
</comment>